<dbReference type="InterPro" id="IPR013149">
    <property type="entry name" value="ADH-like_C"/>
</dbReference>
<dbReference type="EC" id="2.3.1.41" evidence="4"/>
<keyword evidence="4" id="KW-0808">Transferase</keyword>
<keyword evidence="1" id="KW-0521">NADP</keyword>
<dbReference type="RefSeq" id="WP_236692017.1">
    <property type="nucleotide sequence ID" value="NZ_LAQT01000008.1"/>
</dbReference>
<keyword evidence="5" id="KW-1185">Reference proteome</keyword>
<name>A0A0N0XL30_9NEIS</name>
<keyword evidence="4" id="KW-0012">Acyltransferase</keyword>
<dbReference type="Proteomes" id="UP000037939">
    <property type="component" value="Unassembled WGS sequence"/>
</dbReference>
<dbReference type="Gene3D" id="3.90.180.10">
    <property type="entry name" value="Medium-chain alcohol dehydrogenases, catalytic domain"/>
    <property type="match status" value="1"/>
</dbReference>
<evidence type="ECO:0000313" key="5">
    <source>
        <dbReference type="Proteomes" id="UP000037939"/>
    </source>
</evidence>
<dbReference type="GO" id="GO:0016651">
    <property type="term" value="F:oxidoreductase activity, acting on NAD(P)H"/>
    <property type="evidence" value="ECO:0007669"/>
    <property type="project" value="TreeGrafter"/>
</dbReference>
<dbReference type="InterPro" id="IPR013154">
    <property type="entry name" value="ADH-like_N"/>
</dbReference>
<dbReference type="PANTHER" id="PTHR48106:SF8">
    <property type="entry name" value="OS02G0805600 PROTEIN"/>
    <property type="match status" value="1"/>
</dbReference>
<dbReference type="AlphaFoldDB" id="A0A0N0XL30"/>
<dbReference type="InterPro" id="IPR020843">
    <property type="entry name" value="ER"/>
</dbReference>
<dbReference type="CDD" id="cd05276">
    <property type="entry name" value="p53_inducible_oxidoreductase"/>
    <property type="match status" value="1"/>
</dbReference>
<dbReference type="PATRIC" id="fig|857265.3.peg.2202"/>
<dbReference type="Pfam" id="PF08240">
    <property type="entry name" value="ADH_N"/>
    <property type="match status" value="1"/>
</dbReference>
<accession>A0A0N0XL30</accession>
<dbReference type="EMBL" id="LAQT01000008">
    <property type="protein sequence ID" value="KPC52956.1"/>
    <property type="molecule type" value="Genomic_DNA"/>
</dbReference>
<dbReference type="InterPro" id="IPR011032">
    <property type="entry name" value="GroES-like_sf"/>
</dbReference>
<proteinExistence type="predicted"/>
<feature type="domain" description="Enoyl reductase (ER)" evidence="3">
    <location>
        <begin position="13"/>
        <end position="323"/>
    </location>
</feature>
<dbReference type="GO" id="GO:0004315">
    <property type="term" value="F:3-oxoacyl-[acyl-carrier-protein] synthase activity"/>
    <property type="evidence" value="ECO:0007669"/>
    <property type="project" value="UniProtKB-EC"/>
</dbReference>
<dbReference type="Pfam" id="PF00107">
    <property type="entry name" value="ADH_zinc_N"/>
    <property type="match status" value="1"/>
</dbReference>
<dbReference type="STRING" id="857265.WG78_10715"/>
<protein>
    <submittedName>
        <fullName evidence="4">Phthiocerol synthesis polyketide synthase type I PpsC</fullName>
        <ecNumber evidence="4">2.3.1.41</ecNumber>
    </submittedName>
</protein>
<dbReference type="Gene3D" id="3.40.50.720">
    <property type="entry name" value="NAD(P)-binding Rossmann-like Domain"/>
    <property type="match status" value="1"/>
</dbReference>
<comment type="caution">
    <text evidence="4">The sequence shown here is derived from an EMBL/GenBank/DDBJ whole genome shotgun (WGS) entry which is preliminary data.</text>
</comment>
<dbReference type="SUPFAM" id="SSF51735">
    <property type="entry name" value="NAD(P)-binding Rossmann-fold domains"/>
    <property type="match status" value="1"/>
</dbReference>
<evidence type="ECO:0000256" key="2">
    <source>
        <dbReference type="ARBA" id="ARBA00023002"/>
    </source>
</evidence>
<organism evidence="4 5">
    <name type="scientific">Amantichitinum ursilacus</name>
    <dbReference type="NCBI Taxonomy" id="857265"/>
    <lineage>
        <taxon>Bacteria</taxon>
        <taxon>Pseudomonadati</taxon>
        <taxon>Pseudomonadota</taxon>
        <taxon>Betaproteobacteria</taxon>
        <taxon>Neisseriales</taxon>
        <taxon>Chitinibacteraceae</taxon>
        <taxon>Amantichitinum</taxon>
    </lineage>
</organism>
<dbReference type="GO" id="GO:0070402">
    <property type="term" value="F:NADPH binding"/>
    <property type="evidence" value="ECO:0007669"/>
    <property type="project" value="TreeGrafter"/>
</dbReference>
<dbReference type="PANTHER" id="PTHR48106">
    <property type="entry name" value="QUINONE OXIDOREDUCTASE PIG3-RELATED"/>
    <property type="match status" value="1"/>
</dbReference>
<reference evidence="4 5" key="1">
    <citation type="submission" date="2015-07" db="EMBL/GenBank/DDBJ databases">
        <title>Draft genome sequence of the Amantichitinum ursilacus IGB-41, a new chitin-degrading bacterium.</title>
        <authorList>
            <person name="Kirstahler P."/>
            <person name="Guenther M."/>
            <person name="Grumaz C."/>
            <person name="Rupp S."/>
            <person name="Zibek S."/>
            <person name="Sohn K."/>
        </authorList>
    </citation>
    <scope>NUCLEOTIDE SEQUENCE [LARGE SCALE GENOMIC DNA]</scope>
    <source>
        <strain evidence="4 5">IGB-41</strain>
    </source>
</reference>
<sequence length="326" mass="34730">MPQMRAVTQNQPGGVDTLQITQVERPEPAAHQLLVKVAASGINRADLAQREGNYPPPPGESLIMGMEISGVVESVGSAVEGFSVGQRVFGLIGGGGYAEYALLDARLALPTPEHLTDIDAASLPETWMTVWFNLVELGQLRQGQRVLIHAGASGIGSAGIQLCKSYGAWVAVTAGGRDKCAYCRDLGADLAIDYHEQEFENVLKQQGGVDLILDTVGGDYLPRNQACLNADGQIIVIGMLRGPMAQANMGQLLVKRQTVRGSTLRSQPIEAKARIVRGLREHVLPGLDAGSLRVTIDKTFAAEDVAQAHQHVADGGNRGKVVLVWS</sequence>
<dbReference type="SMART" id="SM00829">
    <property type="entry name" value="PKS_ER"/>
    <property type="match status" value="1"/>
</dbReference>
<evidence type="ECO:0000313" key="4">
    <source>
        <dbReference type="EMBL" id="KPC52956.1"/>
    </source>
</evidence>
<evidence type="ECO:0000259" key="3">
    <source>
        <dbReference type="SMART" id="SM00829"/>
    </source>
</evidence>
<dbReference type="SUPFAM" id="SSF50129">
    <property type="entry name" value="GroES-like"/>
    <property type="match status" value="1"/>
</dbReference>
<evidence type="ECO:0000256" key="1">
    <source>
        <dbReference type="ARBA" id="ARBA00022857"/>
    </source>
</evidence>
<dbReference type="InterPro" id="IPR036291">
    <property type="entry name" value="NAD(P)-bd_dom_sf"/>
</dbReference>
<dbReference type="NCBIfam" id="TIGR02824">
    <property type="entry name" value="quinone_pig3"/>
    <property type="match status" value="1"/>
</dbReference>
<keyword evidence="2" id="KW-0560">Oxidoreductase</keyword>
<dbReference type="InterPro" id="IPR014189">
    <property type="entry name" value="Quinone_OxRdtase_PIG3"/>
</dbReference>
<gene>
    <name evidence="4" type="primary">ppsC_3</name>
    <name evidence="4" type="ORF">WG78_10715</name>
</gene>